<dbReference type="Gene3D" id="3.10.20.580">
    <property type="match status" value="1"/>
</dbReference>
<dbReference type="EMBL" id="QXHD01000004">
    <property type="protein sequence ID" value="NEZ54895.1"/>
    <property type="molecule type" value="Genomic_DNA"/>
</dbReference>
<evidence type="ECO:0000313" key="1">
    <source>
        <dbReference type="EMBL" id="NEZ54895.1"/>
    </source>
</evidence>
<keyword evidence="2" id="KW-1185">Reference proteome</keyword>
<dbReference type="AlphaFoldDB" id="A0A6M0RFB1"/>
<comment type="caution">
    <text evidence="1">The sequence shown here is derived from an EMBL/GenBank/DDBJ whole genome shotgun (WGS) entry which is preliminary data.</text>
</comment>
<dbReference type="Proteomes" id="UP000481033">
    <property type="component" value="Unassembled WGS sequence"/>
</dbReference>
<reference evidence="1 2" key="1">
    <citation type="journal article" date="2020" name="Microb. Ecol.">
        <title>Ecogenomics of the Marine Benthic Filamentous Cyanobacterium Adonisia.</title>
        <authorList>
            <person name="Walter J.M."/>
            <person name="Coutinho F.H."/>
            <person name="Leomil L."/>
            <person name="Hargreaves P.I."/>
            <person name="Campeao M.E."/>
            <person name="Vieira V.V."/>
            <person name="Silva B.S."/>
            <person name="Fistarol G.O."/>
            <person name="Salomon P.S."/>
            <person name="Sawabe T."/>
            <person name="Mino S."/>
            <person name="Hosokawa M."/>
            <person name="Miyashita H."/>
            <person name="Maruyama F."/>
            <person name="van Verk M.C."/>
            <person name="Dutilh B.E."/>
            <person name="Thompson C.C."/>
            <person name="Thompson F.L."/>
        </authorList>
    </citation>
    <scope>NUCLEOTIDE SEQUENCE [LARGE SCALE GENOMIC DNA]</scope>
    <source>
        <strain evidence="1 2">CCMR0081</strain>
    </source>
</reference>
<gene>
    <name evidence="1" type="ORF">DXZ20_04150</name>
</gene>
<organism evidence="1 2">
    <name type="scientific">Adonisia turfae CCMR0081</name>
    <dbReference type="NCBI Taxonomy" id="2292702"/>
    <lineage>
        <taxon>Bacteria</taxon>
        <taxon>Bacillati</taxon>
        <taxon>Cyanobacteriota</taxon>
        <taxon>Adonisia</taxon>
        <taxon>Adonisia turfae</taxon>
    </lineage>
</organism>
<proteinExistence type="predicted"/>
<accession>A0A6M0RFB1</accession>
<protein>
    <submittedName>
        <fullName evidence="1">Ribonuclease J</fullName>
    </submittedName>
</protein>
<name>A0A6M0RFB1_9CYAN</name>
<feature type="non-terminal residue" evidence="1">
    <location>
        <position position="1"/>
    </location>
</feature>
<sequence>TVDSNGKLLTPPAVHLRGVVTKHSQADWDAKVYQVVTAGLRGRWNEVIDTSGNQRVIRWDGLRSRLEEEVRHFVRRELPKRYPLIVFLMQPIDTTTPLEPAQPIKKRVVAV</sequence>
<evidence type="ECO:0000313" key="2">
    <source>
        <dbReference type="Proteomes" id="UP000481033"/>
    </source>
</evidence>